<protein>
    <submittedName>
        <fullName evidence="7">Uncharacterized protein</fullName>
    </submittedName>
</protein>
<dbReference type="PANTHER" id="PTHR33596">
    <property type="entry name" value="COLD-REGULATED 413 PLASMA MEMBRANE PROTEIN 2"/>
    <property type="match status" value="1"/>
</dbReference>
<feature type="transmembrane region" description="Helical" evidence="6">
    <location>
        <begin position="205"/>
        <end position="224"/>
    </location>
</feature>
<dbReference type="InterPro" id="IPR008892">
    <property type="entry name" value="COR413"/>
</dbReference>
<sequence>MMTLSLSCSSLYNKDQILSIKVKATPKSNSHKSRAFCHISPRHHQNQQQFSSLSYNPLRAMVMNKKGHGFGGAVCYSAPLAPGNLQWISTVSTAVLMLARGTSIQRSFLVPLFALQAPANLVSWVKGEYGIWAAFLALLVRLFFSIPGELELPFLTLLLVIVSPYEVMRMRGTQEGVILSLVIAAYLAFQHFSGAGSLRKAFDQGSILATLATICIVVVPFLLLI</sequence>
<keyword evidence="8" id="KW-1185">Reference proteome</keyword>
<dbReference type="GO" id="GO:0016020">
    <property type="term" value="C:membrane"/>
    <property type="evidence" value="ECO:0007669"/>
    <property type="project" value="UniProtKB-SubCell"/>
</dbReference>
<evidence type="ECO:0000256" key="3">
    <source>
        <dbReference type="ARBA" id="ARBA00022692"/>
    </source>
</evidence>
<evidence type="ECO:0000256" key="2">
    <source>
        <dbReference type="ARBA" id="ARBA00005852"/>
    </source>
</evidence>
<dbReference type="Pfam" id="PF05562">
    <property type="entry name" value="WCOR413"/>
    <property type="match status" value="1"/>
</dbReference>
<comment type="subcellular location">
    <subcellularLocation>
        <location evidence="1">Membrane</location>
        <topology evidence="1">Multi-pass membrane protein</topology>
    </subcellularLocation>
</comment>
<keyword evidence="4 6" id="KW-1133">Transmembrane helix</keyword>
<feature type="transmembrane region" description="Helical" evidence="6">
    <location>
        <begin position="152"/>
        <end position="168"/>
    </location>
</feature>
<keyword evidence="3 6" id="KW-0812">Transmembrane</keyword>
<evidence type="ECO:0000313" key="7">
    <source>
        <dbReference type="EMBL" id="KAL3833592.1"/>
    </source>
</evidence>
<evidence type="ECO:0000256" key="5">
    <source>
        <dbReference type="ARBA" id="ARBA00023136"/>
    </source>
</evidence>
<dbReference type="Proteomes" id="UP001634393">
    <property type="component" value="Unassembled WGS sequence"/>
</dbReference>
<accession>A0ABD3T9V2</accession>
<dbReference type="PANTHER" id="PTHR33596:SF17">
    <property type="entry name" value="COLD-REGULATED 413 INNER MEMBRANE PROTEIN 1, CHLOROPLASTIC-RELATED"/>
    <property type="match status" value="1"/>
</dbReference>
<reference evidence="7 8" key="1">
    <citation type="submission" date="2024-12" db="EMBL/GenBank/DDBJ databases">
        <title>The unique morphological basis and parallel evolutionary history of personate flowers in Penstemon.</title>
        <authorList>
            <person name="Depatie T.H."/>
            <person name="Wessinger C.A."/>
        </authorList>
    </citation>
    <scope>NUCLEOTIDE SEQUENCE [LARGE SCALE GENOMIC DNA]</scope>
    <source>
        <strain evidence="7">WTNN_2</strain>
        <tissue evidence="7">Leaf</tissue>
    </source>
</reference>
<evidence type="ECO:0000256" key="1">
    <source>
        <dbReference type="ARBA" id="ARBA00004141"/>
    </source>
</evidence>
<evidence type="ECO:0000313" key="8">
    <source>
        <dbReference type="Proteomes" id="UP001634393"/>
    </source>
</evidence>
<feature type="transmembrane region" description="Helical" evidence="6">
    <location>
        <begin position="175"/>
        <end position="193"/>
    </location>
</feature>
<dbReference type="AlphaFoldDB" id="A0ABD3T9V2"/>
<evidence type="ECO:0000256" key="6">
    <source>
        <dbReference type="SAM" id="Phobius"/>
    </source>
</evidence>
<organism evidence="7 8">
    <name type="scientific">Penstemon smallii</name>
    <dbReference type="NCBI Taxonomy" id="265156"/>
    <lineage>
        <taxon>Eukaryota</taxon>
        <taxon>Viridiplantae</taxon>
        <taxon>Streptophyta</taxon>
        <taxon>Embryophyta</taxon>
        <taxon>Tracheophyta</taxon>
        <taxon>Spermatophyta</taxon>
        <taxon>Magnoliopsida</taxon>
        <taxon>eudicotyledons</taxon>
        <taxon>Gunneridae</taxon>
        <taxon>Pentapetalae</taxon>
        <taxon>asterids</taxon>
        <taxon>lamiids</taxon>
        <taxon>Lamiales</taxon>
        <taxon>Plantaginaceae</taxon>
        <taxon>Cheloneae</taxon>
        <taxon>Penstemon</taxon>
    </lineage>
</organism>
<dbReference type="EMBL" id="JBJXBP010000004">
    <property type="protein sequence ID" value="KAL3833592.1"/>
    <property type="molecule type" value="Genomic_DNA"/>
</dbReference>
<comment type="caution">
    <text evidence="7">The sequence shown here is derived from an EMBL/GenBank/DDBJ whole genome shotgun (WGS) entry which is preliminary data.</text>
</comment>
<keyword evidence="5 6" id="KW-0472">Membrane</keyword>
<proteinExistence type="inferred from homology"/>
<evidence type="ECO:0000256" key="4">
    <source>
        <dbReference type="ARBA" id="ARBA00022989"/>
    </source>
</evidence>
<gene>
    <name evidence="7" type="ORF">ACJIZ3_008328</name>
</gene>
<comment type="similarity">
    <text evidence="2">Belongs to the Cold-regulated 413 protein family.</text>
</comment>
<name>A0ABD3T9V2_9LAMI</name>